<dbReference type="AlphaFoldDB" id="A0A2W7NKP7"/>
<dbReference type="GO" id="GO:0032259">
    <property type="term" value="P:methylation"/>
    <property type="evidence" value="ECO:0007669"/>
    <property type="project" value="UniProtKB-KW"/>
</dbReference>
<keyword evidence="2" id="KW-1185">Reference proteome</keyword>
<evidence type="ECO:0000313" key="2">
    <source>
        <dbReference type="Proteomes" id="UP000249239"/>
    </source>
</evidence>
<comment type="caution">
    <text evidence="1">The sequence shown here is derived from an EMBL/GenBank/DDBJ whole genome shotgun (WGS) entry which is preliminary data.</text>
</comment>
<dbReference type="InterPro" id="IPR029063">
    <property type="entry name" value="SAM-dependent_MTases_sf"/>
</dbReference>
<dbReference type="RefSeq" id="WP_245934921.1">
    <property type="nucleotide sequence ID" value="NZ_QKZK01000003.1"/>
</dbReference>
<reference evidence="1 2" key="1">
    <citation type="submission" date="2018-06" db="EMBL/GenBank/DDBJ databases">
        <title>Genomic Encyclopedia of Archaeal and Bacterial Type Strains, Phase II (KMG-II): from individual species to whole genera.</title>
        <authorList>
            <person name="Goeker M."/>
        </authorList>
    </citation>
    <scope>NUCLEOTIDE SEQUENCE [LARGE SCALE GENOMIC DNA]</scope>
    <source>
        <strain evidence="1 2">DSM 6779</strain>
    </source>
</reference>
<evidence type="ECO:0000313" key="1">
    <source>
        <dbReference type="EMBL" id="PZX20043.1"/>
    </source>
</evidence>
<dbReference type="Gene3D" id="3.40.50.150">
    <property type="entry name" value="Vaccinia Virus protein VP39"/>
    <property type="match status" value="1"/>
</dbReference>
<sequence>MQHITDVMGLACADYLNGVPNGKIKVKSNIVEDDVIPVPYLFRTFDQMPPIEQQALQMCHGRVLDVGAGTGSHALWLQQQGFDTTALEMSPGLCNVMRQRGVARPVEADFFAWQPEALYDTLLMLMNGIGLVGKLDRLPEFYHRAKQLLAPGGQLLLDSSDIAYLFDDEETQDLPETFDHYYGEIQYQMSYKQAKGTRFHWLFIDPFMLAHTAEENGWDCDIIHQGENGEYLARLTPSQAPSNDRS</sequence>
<dbReference type="GO" id="GO:0008168">
    <property type="term" value="F:methyltransferase activity"/>
    <property type="evidence" value="ECO:0007669"/>
    <property type="project" value="UniProtKB-KW"/>
</dbReference>
<keyword evidence="1" id="KW-0808">Transferase</keyword>
<proteinExistence type="predicted"/>
<dbReference type="Proteomes" id="UP000249239">
    <property type="component" value="Unassembled WGS sequence"/>
</dbReference>
<keyword evidence="1" id="KW-0489">Methyltransferase</keyword>
<organism evidence="1 2">
    <name type="scientific">Breznakibacter xylanolyticus</name>
    <dbReference type="NCBI Taxonomy" id="990"/>
    <lineage>
        <taxon>Bacteria</taxon>
        <taxon>Pseudomonadati</taxon>
        <taxon>Bacteroidota</taxon>
        <taxon>Bacteroidia</taxon>
        <taxon>Marinilabiliales</taxon>
        <taxon>Marinilabiliaceae</taxon>
        <taxon>Breznakibacter</taxon>
    </lineage>
</organism>
<dbReference type="EMBL" id="QKZK01000003">
    <property type="protein sequence ID" value="PZX20043.1"/>
    <property type="molecule type" value="Genomic_DNA"/>
</dbReference>
<dbReference type="SUPFAM" id="SSF53335">
    <property type="entry name" value="S-adenosyl-L-methionine-dependent methyltransferases"/>
    <property type="match status" value="1"/>
</dbReference>
<dbReference type="Pfam" id="PF13489">
    <property type="entry name" value="Methyltransf_23"/>
    <property type="match status" value="1"/>
</dbReference>
<accession>A0A2W7NKP7</accession>
<gene>
    <name evidence="1" type="ORF">LX69_00494</name>
</gene>
<name>A0A2W7NKP7_9BACT</name>
<protein>
    <submittedName>
        <fullName evidence="1">Methyltransferase family protein</fullName>
    </submittedName>
</protein>
<dbReference type="CDD" id="cd02440">
    <property type="entry name" value="AdoMet_MTases"/>
    <property type="match status" value="1"/>
</dbReference>